<reference evidence="17 18" key="1">
    <citation type="journal article" date="2021" name="Sci. Rep.">
        <title>Genome sequencing of the multicellular alga Astrephomene provides insights into convergent evolution of germ-soma differentiation.</title>
        <authorList>
            <person name="Yamashita S."/>
            <person name="Yamamoto K."/>
            <person name="Matsuzaki R."/>
            <person name="Suzuki S."/>
            <person name="Yamaguchi H."/>
            <person name="Hirooka S."/>
            <person name="Minakuchi Y."/>
            <person name="Miyagishima S."/>
            <person name="Kawachi M."/>
            <person name="Toyoda A."/>
            <person name="Nozaki H."/>
        </authorList>
    </citation>
    <scope>NUCLEOTIDE SEQUENCE [LARGE SCALE GENOMIC DNA]</scope>
    <source>
        <strain evidence="17 18">NIES-4017</strain>
    </source>
</reference>
<dbReference type="AlphaFoldDB" id="A0AAD3HK51"/>
<organism evidence="17 18">
    <name type="scientific">Astrephomene gubernaculifera</name>
    <dbReference type="NCBI Taxonomy" id="47775"/>
    <lineage>
        <taxon>Eukaryota</taxon>
        <taxon>Viridiplantae</taxon>
        <taxon>Chlorophyta</taxon>
        <taxon>core chlorophytes</taxon>
        <taxon>Chlorophyceae</taxon>
        <taxon>CS clade</taxon>
        <taxon>Chlamydomonadales</taxon>
        <taxon>Astrephomenaceae</taxon>
        <taxon>Astrephomene</taxon>
    </lineage>
</organism>
<comment type="subcellular location">
    <subcellularLocation>
        <location evidence="1">Endoplasmic reticulum membrane</location>
        <topology evidence="1">Multi-pass membrane protein</topology>
    </subcellularLocation>
    <subcellularLocation>
        <location evidence="2">Microsome membrane</location>
    </subcellularLocation>
</comment>
<dbReference type="GO" id="GO:0016132">
    <property type="term" value="P:brassinosteroid biosynthetic process"/>
    <property type="evidence" value="ECO:0007669"/>
    <property type="project" value="UniProtKB-KW"/>
</dbReference>
<dbReference type="InterPro" id="IPR016636">
    <property type="entry name" value="3-oxo-5-alpha-steroid_4-DH"/>
</dbReference>
<dbReference type="PIRSF" id="PIRSF015596">
    <property type="entry name" value="5_alpha-SR2"/>
    <property type="match status" value="1"/>
</dbReference>
<accession>A0AAD3HK51</accession>
<dbReference type="GO" id="GO:0047751">
    <property type="term" value="F:3-oxo-5-alpha-steroid 4-dehydrogenase (NADP+) activity"/>
    <property type="evidence" value="ECO:0007669"/>
    <property type="project" value="UniProtKB-EC"/>
</dbReference>
<evidence type="ECO:0000259" key="16">
    <source>
        <dbReference type="Pfam" id="PF02544"/>
    </source>
</evidence>
<dbReference type="Proteomes" id="UP001054857">
    <property type="component" value="Unassembled WGS sequence"/>
</dbReference>
<keyword evidence="15" id="KW-0444">Lipid biosynthesis</keyword>
<keyword evidence="6" id="KW-0256">Endoplasmic reticulum</keyword>
<protein>
    <recommendedName>
        <fullName evidence="15">Steroid 5-alpha-reductase DET2</fullName>
        <ecNumber evidence="15">1.3.1.22</ecNumber>
    </recommendedName>
</protein>
<evidence type="ECO:0000256" key="8">
    <source>
        <dbReference type="ARBA" id="ARBA00022857"/>
    </source>
</evidence>
<evidence type="ECO:0000256" key="7">
    <source>
        <dbReference type="ARBA" id="ARBA00022848"/>
    </source>
</evidence>
<evidence type="ECO:0000256" key="1">
    <source>
        <dbReference type="ARBA" id="ARBA00004477"/>
    </source>
</evidence>
<evidence type="ECO:0000256" key="9">
    <source>
        <dbReference type="ARBA" id="ARBA00022989"/>
    </source>
</evidence>
<evidence type="ECO:0000256" key="15">
    <source>
        <dbReference type="PIRNR" id="PIRNR015596"/>
    </source>
</evidence>
<feature type="transmembrane region" description="Helical" evidence="15">
    <location>
        <begin position="228"/>
        <end position="250"/>
    </location>
</feature>
<keyword evidence="9 15" id="KW-1133">Transmembrane helix</keyword>
<keyword evidence="15" id="KW-1069">Brassinosteroid biosynthesis</keyword>
<evidence type="ECO:0000256" key="11">
    <source>
        <dbReference type="ARBA" id="ARBA00023098"/>
    </source>
</evidence>
<dbReference type="PANTHER" id="PTHR10556">
    <property type="entry name" value="3-OXO-5-ALPHA-STEROID 4-DEHYDROGENASE"/>
    <property type="match status" value="1"/>
</dbReference>
<keyword evidence="5" id="KW-0221">Differentiation</keyword>
<dbReference type="InterPro" id="IPR039357">
    <property type="entry name" value="SRD5A/TECR"/>
</dbReference>
<evidence type="ECO:0000256" key="3">
    <source>
        <dbReference type="ARBA" id="ARBA00007742"/>
    </source>
</evidence>
<comment type="catalytic activity">
    <reaction evidence="15">
        <text>a 3-oxo-5alpha-steroid + NADP(+) = a 3-oxo-Delta(4)-steroid + NADPH + H(+)</text>
        <dbReference type="Rhea" id="RHEA:54384"/>
        <dbReference type="ChEBI" id="CHEBI:13601"/>
        <dbReference type="ChEBI" id="CHEBI:15378"/>
        <dbReference type="ChEBI" id="CHEBI:47909"/>
        <dbReference type="ChEBI" id="CHEBI:57783"/>
        <dbReference type="ChEBI" id="CHEBI:58349"/>
        <dbReference type="EC" id="1.3.1.22"/>
    </reaction>
</comment>
<dbReference type="EC" id="1.3.1.22" evidence="15"/>
<evidence type="ECO:0000256" key="4">
    <source>
        <dbReference type="ARBA" id="ARBA00022692"/>
    </source>
</evidence>
<keyword evidence="11" id="KW-0443">Lipid metabolism</keyword>
<proteinExistence type="inferred from homology"/>
<keyword evidence="15" id="KW-0752">Steroid biosynthesis</keyword>
<feature type="domain" description="3-oxo-5-alpha-steroid 4-dehydrogenase C-terminal" evidence="16">
    <location>
        <begin position="131"/>
        <end position="279"/>
    </location>
</feature>
<dbReference type="EMBL" id="BMAR01000006">
    <property type="protein sequence ID" value="GFR43777.1"/>
    <property type="molecule type" value="Genomic_DNA"/>
</dbReference>
<comment type="function">
    <text evidence="13">Converts testosterone into 5-alpha-dihydrotestosterone and progesterone or corticosterone into their corresponding 5-alpha-3-oxosteroids. It plays a central role in sexual differentiation and androgen physiology.</text>
</comment>
<dbReference type="PANTHER" id="PTHR10556:SF57">
    <property type="entry name" value="3-OXO-5-ALPHA-STEROID 4-DEHYDROGENASE 1"/>
    <property type="match status" value="1"/>
</dbReference>
<feature type="transmembrane region" description="Helical" evidence="15">
    <location>
        <begin position="137"/>
        <end position="156"/>
    </location>
</feature>
<dbReference type="PROSITE" id="PS50244">
    <property type="entry name" value="S5A_REDUCTASE"/>
    <property type="match status" value="1"/>
</dbReference>
<gene>
    <name evidence="17" type="ORF">Agub_g4891</name>
</gene>
<comment type="pathway">
    <text evidence="15">Plant hormone biosynthesis; brassinosteroid biosynthesis.</text>
</comment>
<dbReference type="GO" id="GO:0030154">
    <property type="term" value="P:cell differentiation"/>
    <property type="evidence" value="ECO:0007669"/>
    <property type="project" value="UniProtKB-KW"/>
</dbReference>
<keyword evidence="10" id="KW-0560">Oxidoreductase</keyword>
<keyword evidence="18" id="KW-1185">Reference proteome</keyword>
<evidence type="ECO:0000313" key="17">
    <source>
        <dbReference type="EMBL" id="GFR43777.1"/>
    </source>
</evidence>
<evidence type="ECO:0000256" key="13">
    <source>
        <dbReference type="ARBA" id="ARBA00037789"/>
    </source>
</evidence>
<evidence type="ECO:0000256" key="12">
    <source>
        <dbReference type="ARBA" id="ARBA00023136"/>
    </source>
</evidence>
<keyword evidence="8" id="KW-0521">NADP</keyword>
<comment type="catalytic activity">
    <reaction evidence="14">
        <text>androst-4-ene-3,17-dione + NADPH + H(+) = 5alpha-androstan-3,17-dione + NADP(+)</text>
        <dbReference type="Rhea" id="RHEA:50816"/>
        <dbReference type="ChEBI" id="CHEBI:15378"/>
        <dbReference type="ChEBI" id="CHEBI:15994"/>
        <dbReference type="ChEBI" id="CHEBI:16422"/>
        <dbReference type="ChEBI" id="CHEBI:57783"/>
        <dbReference type="ChEBI" id="CHEBI:58349"/>
    </reaction>
    <physiologicalReaction direction="left-to-right" evidence="14">
        <dbReference type="Rhea" id="RHEA:50817"/>
    </physiologicalReaction>
</comment>
<sequence>MLTLSYDKLLGKNGVDAALDGWHALATWAMLLMALPVFVSLMAGISAPYGRYSRSGWGVMLNARLAWVGGPVTQTQEAPSPLVFMGLILWSGISSFTQHPLSARTVLACAFCVHYIYRPFVFPLLIRGGKPTPLSVWFMSFVFCIWNGFLQGWCFIHHMSPREPAWSPRVAAGLALWLFGWLNVLRSDLILINLRKPGDKGYYIPRGGMFEFVSAGNYASEICEWTGFALAAGTLPAAAFALFTFCNLAPRGHHHHRWYKEKFKGEYPPSRRAILPFIW</sequence>
<evidence type="ECO:0000256" key="5">
    <source>
        <dbReference type="ARBA" id="ARBA00022782"/>
    </source>
</evidence>
<dbReference type="Pfam" id="PF02544">
    <property type="entry name" value="Steroid_dh"/>
    <property type="match status" value="1"/>
</dbReference>
<dbReference type="GO" id="GO:0005789">
    <property type="term" value="C:endoplasmic reticulum membrane"/>
    <property type="evidence" value="ECO:0007669"/>
    <property type="project" value="UniProtKB-SubCell"/>
</dbReference>
<comment type="function">
    <text evidence="15">Involved in a reduction step in the biosynthesis of the plant steroid, brassinolide.</text>
</comment>
<evidence type="ECO:0000256" key="10">
    <source>
        <dbReference type="ARBA" id="ARBA00023002"/>
    </source>
</evidence>
<evidence type="ECO:0000256" key="14">
    <source>
        <dbReference type="ARBA" id="ARBA00049166"/>
    </source>
</evidence>
<evidence type="ECO:0000313" key="18">
    <source>
        <dbReference type="Proteomes" id="UP001054857"/>
    </source>
</evidence>
<evidence type="ECO:0000256" key="2">
    <source>
        <dbReference type="ARBA" id="ARBA00004524"/>
    </source>
</evidence>
<dbReference type="InterPro" id="IPR001104">
    <property type="entry name" value="3-oxo-5_a-steroid_4-DH_C"/>
</dbReference>
<keyword evidence="12 15" id="KW-0472">Membrane</keyword>
<feature type="transmembrane region" description="Helical" evidence="15">
    <location>
        <begin position="101"/>
        <end position="117"/>
    </location>
</feature>
<comment type="similarity">
    <text evidence="3 15">Belongs to the steroid 5-alpha reductase family.</text>
</comment>
<keyword evidence="4 15" id="KW-0812">Transmembrane</keyword>
<name>A0AAD3HK51_9CHLO</name>
<comment type="caution">
    <text evidence="17">The sequence shown here is derived from an EMBL/GenBank/DDBJ whole genome shotgun (WGS) entry which is preliminary data.</text>
</comment>
<feature type="transmembrane region" description="Helical" evidence="15">
    <location>
        <begin position="25"/>
        <end position="45"/>
    </location>
</feature>
<keyword evidence="7" id="KW-0492">Microsome</keyword>
<evidence type="ECO:0000256" key="6">
    <source>
        <dbReference type="ARBA" id="ARBA00022824"/>
    </source>
</evidence>
<feature type="transmembrane region" description="Helical" evidence="15">
    <location>
        <begin position="168"/>
        <end position="185"/>
    </location>
</feature>